<feature type="binding site" evidence="7 8">
    <location>
        <position position="17"/>
    </location>
    <ligand>
        <name>S-adenosyl-L-methionine</name>
        <dbReference type="ChEBI" id="CHEBI:59789"/>
    </ligand>
</feature>
<dbReference type="InterPro" id="IPR020596">
    <property type="entry name" value="rRNA_Ade_Mease_Trfase_CS"/>
</dbReference>
<sequence>MKNTGHQPRKRFGQNFLHDDRIISRLVAAINPKADDLMVEIGPGQAALTTPLLDKLNQLHAVELDRDLYPFLRAGLEPRGLTLHEADALKFDFTTLMTDDRPLRVVGNLPYNISTPLLFHLLAYKERIADMHFMLQLEVIERLAAAPGNKNYGRLSVIAQYYCQVDKLFHVPPGAFNPPPKVMSAIVRLAPRKLSVEAENPVLLEKVVKISFAQRRKTLRNNLKQLLSAEQLEQLTQDLTLRPEQLSVEDYVKLSNQIASFNDASLL</sequence>
<dbReference type="OrthoDB" id="9814755at2"/>
<feature type="domain" description="Ribosomal RNA adenine methylase transferase N-terminal" evidence="9">
    <location>
        <begin position="22"/>
        <end position="193"/>
    </location>
</feature>
<gene>
    <name evidence="7 10" type="primary">rsmA</name>
    <name evidence="7" type="synonym">ksgA</name>
    <name evidence="10" type="ORF">DPBNPPHM_02575</name>
</gene>
<evidence type="ECO:0000259" key="9">
    <source>
        <dbReference type="SMART" id="SM00650"/>
    </source>
</evidence>
<feature type="binding site" evidence="7 8">
    <location>
        <position position="15"/>
    </location>
    <ligand>
        <name>S-adenosyl-L-methionine</name>
        <dbReference type="ChEBI" id="CHEBI:59789"/>
    </ligand>
</feature>
<keyword evidence="5 7" id="KW-0949">S-adenosyl-L-methionine</keyword>
<dbReference type="PANTHER" id="PTHR11727">
    <property type="entry name" value="DIMETHYLADENOSINE TRANSFERASE"/>
    <property type="match status" value="1"/>
</dbReference>
<dbReference type="InterPro" id="IPR020598">
    <property type="entry name" value="rRNA_Ade_methylase_Trfase_N"/>
</dbReference>
<comment type="similarity">
    <text evidence="7">Belongs to the class I-like SAM-binding methyltransferase superfamily. rRNA adenine N(6)-methyltransferase family. RsmA subfamily.</text>
</comment>
<feature type="binding site" evidence="7 8">
    <location>
        <position position="108"/>
    </location>
    <ligand>
        <name>S-adenosyl-L-methionine</name>
        <dbReference type="ChEBI" id="CHEBI:59789"/>
    </ligand>
</feature>
<reference evidence="10 11" key="1">
    <citation type="submission" date="2019-11" db="EMBL/GenBank/DDBJ databases">
        <authorList>
            <person name="Holert J."/>
        </authorList>
    </citation>
    <scope>NUCLEOTIDE SEQUENCE [LARGE SCALE GENOMIC DNA]</scope>
    <source>
        <strain evidence="10">BC5_2</strain>
    </source>
</reference>
<dbReference type="FunFam" id="1.10.8.100:FF:000001">
    <property type="entry name" value="Ribosomal RNA small subunit methyltransferase A"/>
    <property type="match status" value="1"/>
</dbReference>
<evidence type="ECO:0000256" key="1">
    <source>
        <dbReference type="ARBA" id="ARBA00022490"/>
    </source>
</evidence>
<keyword evidence="6 7" id="KW-0694">RNA-binding</keyword>
<comment type="subcellular location">
    <subcellularLocation>
        <location evidence="7">Cytoplasm</location>
    </subcellularLocation>
</comment>
<keyword evidence="1 7" id="KW-0963">Cytoplasm</keyword>
<feature type="binding site" evidence="7 8">
    <location>
        <position position="63"/>
    </location>
    <ligand>
        <name>S-adenosyl-L-methionine</name>
        <dbReference type="ChEBI" id="CHEBI:59789"/>
    </ligand>
</feature>
<name>A0A5S9QR29_9GAMM</name>
<dbReference type="Gene3D" id="3.40.50.150">
    <property type="entry name" value="Vaccinia Virus protein VP39"/>
    <property type="match status" value="1"/>
</dbReference>
<accession>A0A5S9QR29</accession>
<feature type="binding site" evidence="7 8">
    <location>
        <position position="42"/>
    </location>
    <ligand>
        <name>S-adenosyl-L-methionine</name>
        <dbReference type="ChEBI" id="CHEBI:59789"/>
    </ligand>
</feature>
<keyword evidence="4 7" id="KW-0808">Transferase</keyword>
<dbReference type="SUPFAM" id="SSF53335">
    <property type="entry name" value="S-adenosyl-L-methionine-dependent methyltransferases"/>
    <property type="match status" value="1"/>
</dbReference>
<evidence type="ECO:0000256" key="5">
    <source>
        <dbReference type="ARBA" id="ARBA00022691"/>
    </source>
</evidence>
<evidence type="ECO:0000256" key="8">
    <source>
        <dbReference type="PROSITE-ProRule" id="PRU01026"/>
    </source>
</evidence>
<dbReference type="GO" id="GO:0003723">
    <property type="term" value="F:RNA binding"/>
    <property type="evidence" value="ECO:0007669"/>
    <property type="project" value="UniProtKB-UniRule"/>
</dbReference>
<protein>
    <recommendedName>
        <fullName evidence="7">Ribosomal RNA small subunit methyltransferase A</fullName>
        <ecNumber evidence="7">2.1.1.182</ecNumber>
    </recommendedName>
    <alternativeName>
        <fullName evidence="7">16S rRNA (adenine(1518)-N(6)/adenine(1519)-N(6))-dimethyltransferase</fullName>
    </alternativeName>
    <alternativeName>
        <fullName evidence="7">16S rRNA dimethyladenosine transferase</fullName>
    </alternativeName>
    <alternativeName>
        <fullName evidence="7">16S rRNA dimethylase</fullName>
    </alternativeName>
    <alternativeName>
        <fullName evidence="7">S-adenosylmethionine-6-N', N'-adenosyl(rRNA) dimethyltransferase</fullName>
    </alternativeName>
</protein>
<dbReference type="PROSITE" id="PS51689">
    <property type="entry name" value="SAM_RNA_A_N6_MT"/>
    <property type="match status" value="1"/>
</dbReference>
<dbReference type="InterPro" id="IPR001737">
    <property type="entry name" value="KsgA/Erm"/>
</dbReference>
<evidence type="ECO:0000256" key="6">
    <source>
        <dbReference type="ARBA" id="ARBA00022884"/>
    </source>
</evidence>
<dbReference type="SMART" id="SM00650">
    <property type="entry name" value="rADc"/>
    <property type="match status" value="1"/>
</dbReference>
<evidence type="ECO:0000313" key="11">
    <source>
        <dbReference type="Proteomes" id="UP000434580"/>
    </source>
</evidence>
<keyword evidence="2 7" id="KW-0698">rRNA processing</keyword>
<dbReference type="GO" id="GO:0005829">
    <property type="term" value="C:cytosol"/>
    <property type="evidence" value="ECO:0007669"/>
    <property type="project" value="TreeGrafter"/>
</dbReference>
<evidence type="ECO:0000256" key="4">
    <source>
        <dbReference type="ARBA" id="ARBA00022679"/>
    </source>
</evidence>
<organism evidence="10 11">
    <name type="scientific">BD1-7 clade bacterium</name>
    <dbReference type="NCBI Taxonomy" id="2029982"/>
    <lineage>
        <taxon>Bacteria</taxon>
        <taxon>Pseudomonadati</taxon>
        <taxon>Pseudomonadota</taxon>
        <taxon>Gammaproteobacteria</taxon>
        <taxon>Cellvibrionales</taxon>
        <taxon>Spongiibacteraceae</taxon>
        <taxon>BD1-7 clade</taxon>
    </lineage>
</organism>
<dbReference type="EC" id="2.1.1.182" evidence="7"/>
<evidence type="ECO:0000256" key="2">
    <source>
        <dbReference type="ARBA" id="ARBA00022552"/>
    </source>
</evidence>
<dbReference type="Pfam" id="PF00398">
    <property type="entry name" value="RrnaAD"/>
    <property type="match status" value="1"/>
</dbReference>
<dbReference type="GO" id="GO:0052908">
    <property type="term" value="F:16S rRNA (adenine(1518)-N(6)/adenine(1519)-N(6))-dimethyltransferase activity"/>
    <property type="evidence" value="ECO:0007669"/>
    <property type="project" value="UniProtKB-EC"/>
</dbReference>
<dbReference type="InterPro" id="IPR011530">
    <property type="entry name" value="rRNA_adenine_dimethylase"/>
</dbReference>
<proteinExistence type="inferred from homology"/>
<comment type="function">
    <text evidence="7">Specifically dimethylates two adjacent adenosines (A1518 and A1519) in the loop of a conserved hairpin near the 3'-end of 16S rRNA in the 30S particle. May play a critical role in biogenesis of 30S subunits.</text>
</comment>
<feature type="binding site" evidence="7 8">
    <location>
        <position position="87"/>
    </location>
    <ligand>
        <name>S-adenosyl-L-methionine</name>
        <dbReference type="ChEBI" id="CHEBI:59789"/>
    </ligand>
</feature>
<dbReference type="InterPro" id="IPR023165">
    <property type="entry name" value="rRNA_Ade_diMease-like_C"/>
</dbReference>
<comment type="catalytic activity">
    <reaction evidence="7">
        <text>adenosine(1518)/adenosine(1519) in 16S rRNA + 4 S-adenosyl-L-methionine = N(6)-dimethyladenosine(1518)/N(6)-dimethyladenosine(1519) in 16S rRNA + 4 S-adenosyl-L-homocysteine + 4 H(+)</text>
        <dbReference type="Rhea" id="RHEA:19609"/>
        <dbReference type="Rhea" id="RHEA-COMP:10232"/>
        <dbReference type="Rhea" id="RHEA-COMP:10233"/>
        <dbReference type="ChEBI" id="CHEBI:15378"/>
        <dbReference type="ChEBI" id="CHEBI:57856"/>
        <dbReference type="ChEBI" id="CHEBI:59789"/>
        <dbReference type="ChEBI" id="CHEBI:74411"/>
        <dbReference type="ChEBI" id="CHEBI:74493"/>
        <dbReference type="EC" id="2.1.1.182"/>
    </reaction>
</comment>
<dbReference type="AlphaFoldDB" id="A0A5S9QR29"/>
<dbReference type="NCBIfam" id="TIGR00755">
    <property type="entry name" value="ksgA"/>
    <property type="match status" value="1"/>
</dbReference>
<dbReference type="PROSITE" id="PS01131">
    <property type="entry name" value="RRNA_A_DIMETH"/>
    <property type="match status" value="1"/>
</dbReference>
<keyword evidence="3 7" id="KW-0489">Methyltransferase</keyword>
<evidence type="ECO:0000256" key="7">
    <source>
        <dbReference type="HAMAP-Rule" id="MF_00607"/>
    </source>
</evidence>
<evidence type="ECO:0000256" key="3">
    <source>
        <dbReference type="ARBA" id="ARBA00022603"/>
    </source>
</evidence>
<dbReference type="Proteomes" id="UP000434580">
    <property type="component" value="Unassembled WGS sequence"/>
</dbReference>
<dbReference type="InterPro" id="IPR029063">
    <property type="entry name" value="SAM-dependent_MTases_sf"/>
</dbReference>
<dbReference type="PANTHER" id="PTHR11727:SF7">
    <property type="entry name" value="DIMETHYLADENOSINE TRANSFERASE-RELATED"/>
    <property type="match status" value="1"/>
</dbReference>
<dbReference type="HAMAP" id="MF_00607">
    <property type="entry name" value="16SrRNA_methyltr_A"/>
    <property type="match status" value="1"/>
</dbReference>
<dbReference type="Gene3D" id="1.10.8.100">
    <property type="entry name" value="Ribosomal RNA adenine dimethylase-like, domain 2"/>
    <property type="match status" value="1"/>
</dbReference>
<dbReference type="EMBL" id="CACSII010000021">
    <property type="protein sequence ID" value="CAA0120647.1"/>
    <property type="molecule type" value="Genomic_DNA"/>
</dbReference>
<evidence type="ECO:0000313" key="10">
    <source>
        <dbReference type="EMBL" id="CAA0120647.1"/>
    </source>
</evidence>